<feature type="compositionally biased region" description="Low complexity" evidence="1">
    <location>
        <begin position="50"/>
        <end position="71"/>
    </location>
</feature>
<protein>
    <submittedName>
        <fullName evidence="2">Uncharacterized protein</fullName>
    </submittedName>
</protein>
<sequence>MCQAACIHREEKSQRSAIWSSDCNSGSVGSRVPIHPDTKLRLQRNLISPAGSSSSSVRRSVTSSADSTSDGGVPPWESVLDWSRLDRRREEDSE</sequence>
<keyword evidence="3" id="KW-1185">Reference proteome</keyword>
<organism evidence="2 3">
    <name type="scientific">Riccia fluitans</name>
    <dbReference type="NCBI Taxonomy" id="41844"/>
    <lineage>
        <taxon>Eukaryota</taxon>
        <taxon>Viridiplantae</taxon>
        <taxon>Streptophyta</taxon>
        <taxon>Embryophyta</taxon>
        <taxon>Marchantiophyta</taxon>
        <taxon>Marchantiopsida</taxon>
        <taxon>Marchantiidae</taxon>
        <taxon>Marchantiales</taxon>
        <taxon>Ricciaceae</taxon>
        <taxon>Riccia</taxon>
    </lineage>
</organism>
<feature type="compositionally biased region" description="Basic and acidic residues" evidence="1">
    <location>
        <begin position="83"/>
        <end position="94"/>
    </location>
</feature>
<evidence type="ECO:0000313" key="2">
    <source>
        <dbReference type="EMBL" id="KAL2609664.1"/>
    </source>
</evidence>
<dbReference type="AlphaFoldDB" id="A0ABD1XL45"/>
<accession>A0ABD1XL45</accession>
<proteinExistence type="predicted"/>
<evidence type="ECO:0000313" key="3">
    <source>
        <dbReference type="Proteomes" id="UP001605036"/>
    </source>
</evidence>
<gene>
    <name evidence="2" type="ORF">R1flu_028237</name>
</gene>
<feature type="region of interest" description="Disordered" evidence="1">
    <location>
        <begin position="1"/>
        <end position="94"/>
    </location>
</feature>
<comment type="caution">
    <text evidence="2">The sequence shown here is derived from an EMBL/GenBank/DDBJ whole genome shotgun (WGS) entry which is preliminary data.</text>
</comment>
<dbReference type="Proteomes" id="UP001605036">
    <property type="component" value="Unassembled WGS sequence"/>
</dbReference>
<reference evidence="2 3" key="1">
    <citation type="submission" date="2024-09" db="EMBL/GenBank/DDBJ databases">
        <title>Chromosome-scale assembly of Riccia fluitans.</title>
        <authorList>
            <person name="Paukszto L."/>
            <person name="Sawicki J."/>
            <person name="Karawczyk K."/>
            <person name="Piernik-Szablinska J."/>
            <person name="Szczecinska M."/>
            <person name="Mazdziarz M."/>
        </authorList>
    </citation>
    <scope>NUCLEOTIDE SEQUENCE [LARGE SCALE GENOMIC DNA]</scope>
    <source>
        <strain evidence="2">Rf_01</strain>
        <tissue evidence="2">Aerial parts of the thallus</tissue>
    </source>
</reference>
<feature type="compositionally biased region" description="Polar residues" evidence="1">
    <location>
        <begin position="15"/>
        <end position="28"/>
    </location>
</feature>
<dbReference type="EMBL" id="JBHFFA010000008">
    <property type="protein sequence ID" value="KAL2609664.1"/>
    <property type="molecule type" value="Genomic_DNA"/>
</dbReference>
<name>A0ABD1XL45_9MARC</name>
<evidence type="ECO:0000256" key="1">
    <source>
        <dbReference type="SAM" id="MobiDB-lite"/>
    </source>
</evidence>